<dbReference type="Proteomes" id="UP000187181">
    <property type="component" value="Unassembled WGS sequence"/>
</dbReference>
<evidence type="ECO:0008006" key="3">
    <source>
        <dbReference type="Google" id="ProtNLM"/>
    </source>
</evidence>
<proteinExistence type="predicted"/>
<dbReference type="STRING" id="1317125.SAMN05444128_0623"/>
<dbReference type="AlphaFoldDB" id="A0A1R3WKG8"/>
<dbReference type="PROSITE" id="PS51257">
    <property type="entry name" value="PROKAR_LIPOPROTEIN"/>
    <property type="match status" value="1"/>
</dbReference>
<sequence length="225" mass="25231">MKNFTWLLVAALGLSSCVGTKKYASFVEQRVQTEQATPTLQEALVVKAPATEQAGHQYKQLERSFIPALVYWGWNSTISCELDPGLATAAVSRGMYQAADKLDLQNRLGGRQLVVDIRQTPGQFMYENKGSVIYLIFVNLTSGQESITPRPTDLVLHYQLLENGAVVASGEEMVKNTQEPLRNLWKSSKKFTWLYLDQFELEAGRMGEQSLHNIMLKLEGDLSKL</sequence>
<keyword evidence="2" id="KW-1185">Reference proteome</keyword>
<dbReference type="EMBL" id="FTPP01000001">
    <property type="protein sequence ID" value="SIT78417.1"/>
    <property type="molecule type" value="Genomic_DNA"/>
</dbReference>
<reference evidence="2" key="1">
    <citation type="submission" date="2017-01" db="EMBL/GenBank/DDBJ databases">
        <authorList>
            <person name="Varghese N."/>
            <person name="Submissions S."/>
        </authorList>
    </citation>
    <scope>NUCLEOTIDE SEQUENCE [LARGE SCALE GENOMIC DNA]</scope>
    <source>
        <strain evidence="2">LP100</strain>
    </source>
</reference>
<organism evidence="1 2">
    <name type="scientific">Pontibacter indicus</name>
    <dbReference type="NCBI Taxonomy" id="1317125"/>
    <lineage>
        <taxon>Bacteria</taxon>
        <taxon>Pseudomonadati</taxon>
        <taxon>Bacteroidota</taxon>
        <taxon>Cytophagia</taxon>
        <taxon>Cytophagales</taxon>
        <taxon>Hymenobacteraceae</taxon>
        <taxon>Pontibacter</taxon>
    </lineage>
</organism>
<protein>
    <recommendedName>
        <fullName evidence="3">Lipoprotein</fullName>
    </recommendedName>
</protein>
<accession>A0A1R3WKG8</accession>
<evidence type="ECO:0000313" key="2">
    <source>
        <dbReference type="Proteomes" id="UP000187181"/>
    </source>
</evidence>
<name>A0A1R3WKG8_9BACT</name>
<dbReference type="OrthoDB" id="849872at2"/>
<evidence type="ECO:0000313" key="1">
    <source>
        <dbReference type="EMBL" id="SIT78417.1"/>
    </source>
</evidence>
<gene>
    <name evidence="1" type="ORF">SAMN05444128_0623</name>
</gene>
<dbReference type="RefSeq" id="WP_076666021.1">
    <property type="nucleotide sequence ID" value="NZ_FTPP01000001.1"/>
</dbReference>